<keyword evidence="3" id="KW-1185">Reference proteome</keyword>
<dbReference type="Pfam" id="PF13672">
    <property type="entry name" value="PP2C_2"/>
    <property type="match status" value="1"/>
</dbReference>
<evidence type="ECO:0000259" key="1">
    <source>
        <dbReference type="Pfam" id="PF13672"/>
    </source>
</evidence>
<evidence type="ECO:0000313" key="2">
    <source>
        <dbReference type="EMBL" id="MDX8532784.1"/>
    </source>
</evidence>
<proteinExistence type="predicted"/>
<dbReference type="Gene3D" id="3.60.40.10">
    <property type="entry name" value="PPM-type phosphatase domain"/>
    <property type="match status" value="1"/>
</dbReference>
<reference evidence="2 3" key="1">
    <citation type="submission" date="2023-08" db="EMBL/GenBank/DDBJ databases">
        <title>Implementing the SeqCode for naming new Mesorhizobium species isolated from Vachellia karroo root nodules.</title>
        <authorList>
            <person name="Van Lill M."/>
        </authorList>
    </citation>
    <scope>NUCLEOTIDE SEQUENCE [LARGE SCALE GENOMIC DNA]</scope>
    <source>
        <strain evidence="2 3">VK25D</strain>
    </source>
</reference>
<feature type="domain" description="PPM-type phosphatase" evidence="1">
    <location>
        <begin position="11"/>
        <end position="229"/>
    </location>
</feature>
<gene>
    <name evidence="2" type="ORF">RFM42_17485</name>
</gene>
<dbReference type="GO" id="GO:0004722">
    <property type="term" value="F:protein serine/threonine phosphatase activity"/>
    <property type="evidence" value="ECO:0007669"/>
    <property type="project" value="UniProtKB-EC"/>
</dbReference>
<comment type="caution">
    <text evidence="2">The sequence shown here is derived from an EMBL/GenBank/DDBJ whole genome shotgun (WGS) entry which is preliminary data.</text>
</comment>
<dbReference type="RefSeq" id="WP_320249074.1">
    <property type="nucleotide sequence ID" value="NZ_JAVIIQ010000006.1"/>
</dbReference>
<keyword evidence="2" id="KW-0378">Hydrolase</keyword>
<protein>
    <submittedName>
        <fullName evidence="2">PP2C family serine/threonine-protein phosphatase</fullName>
        <ecNumber evidence="2">3.1.3.16</ecNumber>
    </submittedName>
</protein>
<dbReference type="InterPro" id="IPR001932">
    <property type="entry name" value="PPM-type_phosphatase-like_dom"/>
</dbReference>
<dbReference type="InterPro" id="IPR036457">
    <property type="entry name" value="PPM-type-like_dom_sf"/>
</dbReference>
<dbReference type="SUPFAM" id="SSF81606">
    <property type="entry name" value="PP2C-like"/>
    <property type="match status" value="1"/>
</dbReference>
<dbReference type="EMBL" id="JAVIIQ010000006">
    <property type="protein sequence ID" value="MDX8532784.1"/>
    <property type="molecule type" value="Genomic_DNA"/>
</dbReference>
<name>A0ABU5A528_9HYPH</name>
<sequence length="250" mass="26947">MRWSYATASVRGTSHVRAGTRLQDAKRCFVVGDTSLLVVVADGAGSATFGGEGAAIVCRTIATSAHSLLATSPDIPTDDMVWSWVDECRDRISVSAAKRDSSPRQFATTMVLVLATKAGVLTAHVGDGAAVGRHCDDRQWSVLSRPAHGEYASTTFFITDDPEPQLRISRYQPDYDAIAVFSDGIENLVIDHRTGEASPSFFDPMARPLDNSPVIGRDFGLSRNLAAFLDSARVNDLTDDDKTLVIAARK</sequence>
<evidence type="ECO:0000313" key="3">
    <source>
        <dbReference type="Proteomes" id="UP001285154"/>
    </source>
</evidence>
<accession>A0ABU5A528</accession>
<dbReference type="EC" id="3.1.3.16" evidence="2"/>
<organism evidence="2 3">
    <name type="scientific">Mesorhizobium vachelliae</name>
    <dbReference type="NCBI Taxonomy" id="3072309"/>
    <lineage>
        <taxon>Bacteria</taxon>
        <taxon>Pseudomonadati</taxon>
        <taxon>Pseudomonadota</taxon>
        <taxon>Alphaproteobacteria</taxon>
        <taxon>Hyphomicrobiales</taxon>
        <taxon>Phyllobacteriaceae</taxon>
        <taxon>Mesorhizobium</taxon>
    </lineage>
</organism>
<dbReference type="Proteomes" id="UP001285154">
    <property type="component" value="Unassembled WGS sequence"/>
</dbReference>